<evidence type="ECO:0000313" key="4">
    <source>
        <dbReference type="Proteomes" id="UP001281614"/>
    </source>
</evidence>
<evidence type="ECO:0008006" key="5">
    <source>
        <dbReference type="Google" id="ProtNLM"/>
    </source>
</evidence>
<reference evidence="3" key="1">
    <citation type="submission" date="2023-02" db="EMBL/GenBank/DDBJ databases">
        <title>Colletotrichum kahawae CIFC_Que2 genome sequencing and assembly.</title>
        <authorList>
            <person name="Baroncelli R."/>
        </authorList>
    </citation>
    <scope>NUCLEOTIDE SEQUENCE</scope>
    <source>
        <strain evidence="3">CIFC_Que2</strain>
    </source>
</reference>
<keyword evidence="4" id="KW-1185">Reference proteome</keyword>
<feature type="compositionally biased region" description="Low complexity" evidence="1">
    <location>
        <begin position="846"/>
        <end position="919"/>
    </location>
</feature>
<dbReference type="AlphaFoldDB" id="A0AAD9YPT1"/>
<comment type="caution">
    <text evidence="3">The sequence shown here is derived from an EMBL/GenBank/DDBJ whole genome shotgun (WGS) entry which is preliminary data.</text>
</comment>
<feature type="region of interest" description="Disordered" evidence="1">
    <location>
        <begin position="417"/>
        <end position="446"/>
    </location>
</feature>
<name>A0AAD9YPT1_COLKA</name>
<dbReference type="EMBL" id="VYYT01000036">
    <property type="protein sequence ID" value="KAK2775384.1"/>
    <property type="molecule type" value="Genomic_DNA"/>
</dbReference>
<feature type="compositionally biased region" description="Polar residues" evidence="1">
    <location>
        <begin position="104"/>
        <end position="127"/>
    </location>
</feature>
<organism evidence="3 4">
    <name type="scientific">Colletotrichum kahawae</name>
    <name type="common">Coffee berry disease fungus</name>
    <dbReference type="NCBI Taxonomy" id="34407"/>
    <lineage>
        <taxon>Eukaryota</taxon>
        <taxon>Fungi</taxon>
        <taxon>Dikarya</taxon>
        <taxon>Ascomycota</taxon>
        <taxon>Pezizomycotina</taxon>
        <taxon>Sordariomycetes</taxon>
        <taxon>Hypocreomycetidae</taxon>
        <taxon>Glomerellales</taxon>
        <taxon>Glomerellaceae</taxon>
        <taxon>Colletotrichum</taxon>
        <taxon>Colletotrichum gloeosporioides species complex</taxon>
    </lineage>
</organism>
<evidence type="ECO:0000256" key="2">
    <source>
        <dbReference type="SAM" id="SignalP"/>
    </source>
</evidence>
<feature type="region of interest" description="Disordered" evidence="1">
    <location>
        <begin position="842"/>
        <end position="935"/>
    </location>
</feature>
<feature type="compositionally biased region" description="Low complexity" evidence="1">
    <location>
        <begin position="143"/>
        <end position="154"/>
    </location>
</feature>
<keyword evidence="2" id="KW-0732">Signal</keyword>
<feature type="region of interest" description="Disordered" evidence="1">
    <location>
        <begin position="282"/>
        <end position="332"/>
    </location>
</feature>
<feature type="compositionally biased region" description="Acidic residues" evidence="1">
    <location>
        <begin position="295"/>
        <end position="309"/>
    </location>
</feature>
<feature type="chain" id="PRO_5042238501" description="Ig-like domain-containing protein" evidence="2">
    <location>
        <begin position="19"/>
        <end position="1088"/>
    </location>
</feature>
<feature type="compositionally biased region" description="Basic residues" evidence="1">
    <location>
        <begin position="765"/>
        <end position="774"/>
    </location>
</feature>
<dbReference type="Proteomes" id="UP001281614">
    <property type="component" value="Unassembled WGS sequence"/>
</dbReference>
<feature type="signal peptide" evidence="2">
    <location>
        <begin position="1"/>
        <end position="18"/>
    </location>
</feature>
<feature type="region of interest" description="Disordered" evidence="1">
    <location>
        <begin position="103"/>
        <end position="158"/>
    </location>
</feature>
<evidence type="ECO:0000256" key="1">
    <source>
        <dbReference type="SAM" id="MobiDB-lite"/>
    </source>
</evidence>
<sequence>MIFRLLFALGQILVLAEASRNATASLDFGHFHNSSTLFSQPSLASSSHFQNPSILLSQTTWTNNSHFQTPTRLLSQTTWMNSSRSQRTSPLITTLITTPILSTKNGTTGFQSPSPPQVSASTSSNPRTAPLVTPLPSSTKDPSSLSQNSSSTVSRHTSTDSSEYIWTVPWVATRSSSTEDPGITITQTPTGASFLTLSDFSITTPTIITTTKDGSNDQEIVPVILMKPKKKNPTDPDPIPVPVVCFGCFPGIQFPPKIKVTLKLPDICIQILWLKIGNCPSGEDKNGGGGGGSDGNDDDKPDEEPDDPESTQRSTEKKSSMSTSTSSSSSSCTVTATATHQTVYCSVNQDVRGESTSFLTTAQTTCLSSTYATITGCSVTNAATTLTTTVASTQIPYYPPCSPQVCGGGVCQIDSPKPPTPNRALPRDNEKRGNPAQGEWVDPDDYPNGYAEFMPAQLREARSRPGGEGFAPKLLQQAPAPDPMVPDPIFNDTEDGAEALQEWKFYRLPVSTQWITFEDKVESLAIERMVGCHAIVLVSRRGAFVCHFYEESFMDRYSVDLTMTSCHDGLPEDDYLHAWHEFGIEDVSDTPEAGKRGVILGNHEDSDGEDEFEDIDAFIITPRERPWYWNFESGTTFQRINEQIMAPDVMAGRLSGRLNRVKQNLAELFVDIPIKTIDYPPAMFTYEEWLRREGTQRTLAFSEALKDSIVDTPRGKVLLQYKPAPSCDQEAQVRLFVDVLGYRGGKKWRPESDQVFQGSPPTGARIRRQACRRPNRNDTNSVGGSASVTSHPAASMPLVRSTASRRNGPVPLSTASLSLNTTKVPPFTANTSTAANRTITSTRFESSSVSLKSSSASSNSSLATSKPSSATSKSSSSATSKPTSSTVPLRTSTTSTTPPTTKPSSVTSSGSPTSDGPGITPHPKPGVPAPSKFKTSLQMSTVTTARTLDRLAAKLPLESVQIYLKEWTSGEGGAVGWMPAWEMFAVPIYSADFNVCEAEKVGWELQSSFRGSEQKEDGRPPSFKANKDIFGKKNCKYKDDGSEEAVGWLSCDGVAEFKCDRSKQLKIECDDMDIKVFRARVKCVFPVN</sequence>
<feature type="compositionally biased region" description="Low complexity" evidence="1">
    <location>
        <begin position="320"/>
        <end position="332"/>
    </location>
</feature>
<evidence type="ECO:0000313" key="3">
    <source>
        <dbReference type="EMBL" id="KAK2775384.1"/>
    </source>
</evidence>
<feature type="compositionally biased region" description="Polar residues" evidence="1">
    <location>
        <begin position="777"/>
        <end position="792"/>
    </location>
</feature>
<proteinExistence type="predicted"/>
<feature type="region of interest" description="Disordered" evidence="1">
    <location>
        <begin position="750"/>
        <end position="817"/>
    </location>
</feature>
<gene>
    <name evidence="3" type="ORF">CKAH01_12753</name>
</gene>
<accession>A0AAD9YPT1</accession>
<protein>
    <recommendedName>
        <fullName evidence="5">Ig-like domain-containing protein</fullName>
    </recommendedName>
</protein>